<proteinExistence type="predicted"/>
<sequence length="191" mass="22622">MGNFWEYRVAETVYFGENDSESKTFYFRDEMVGQYLNAENELVYKIQRQSSTDRNNWTNERVYTLSFSQNRIIRHYNNLQEIVLVYPLGIGMEWDGNALNNVPNQTFSVERLGDYILENLSFPETVTVRQSEEDDLITIRDNRYEVFAKDIGLVESYHEVFRYCSRNDCLGEQIIQEGRFTHLKLIDYGQG</sequence>
<gene>
    <name evidence="1" type="ORF">G9Q97_18365</name>
</gene>
<keyword evidence="2" id="KW-1185">Reference proteome</keyword>
<evidence type="ECO:0000313" key="1">
    <source>
        <dbReference type="EMBL" id="NHE58779.1"/>
    </source>
</evidence>
<dbReference type="RefSeq" id="WP_166149482.1">
    <property type="nucleotide sequence ID" value="NZ_JAANYN010000008.1"/>
</dbReference>
<protein>
    <submittedName>
        <fullName evidence="1">Uncharacterized protein</fullName>
    </submittedName>
</protein>
<accession>A0ABX0HAR0</accession>
<name>A0ABX0HAR0_9BACT</name>
<reference evidence="1 2" key="1">
    <citation type="submission" date="2020-03" db="EMBL/GenBank/DDBJ databases">
        <title>Cyclobacterium plantarum sp. nov., a marine bacterium isolated from a coastal-marine wetland.</title>
        <authorList>
            <person name="Sanchez-Porro C."/>
            <person name="Ventosa A."/>
            <person name="Amoozegar M."/>
        </authorList>
    </citation>
    <scope>NUCLEOTIDE SEQUENCE [LARGE SCALE GENOMIC DNA]</scope>
    <source>
        <strain evidence="1 2">GBPx2</strain>
    </source>
</reference>
<organism evidence="1 2">
    <name type="scientific">Cyclobacterium plantarum</name>
    <dbReference type="NCBI Taxonomy" id="2716263"/>
    <lineage>
        <taxon>Bacteria</taxon>
        <taxon>Pseudomonadati</taxon>
        <taxon>Bacteroidota</taxon>
        <taxon>Cytophagia</taxon>
        <taxon>Cytophagales</taxon>
        <taxon>Cyclobacteriaceae</taxon>
        <taxon>Cyclobacterium</taxon>
    </lineage>
</organism>
<dbReference type="EMBL" id="JAANYN010000008">
    <property type="protein sequence ID" value="NHE58779.1"/>
    <property type="molecule type" value="Genomic_DNA"/>
</dbReference>
<comment type="caution">
    <text evidence="1">The sequence shown here is derived from an EMBL/GenBank/DDBJ whole genome shotgun (WGS) entry which is preliminary data.</text>
</comment>
<evidence type="ECO:0000313" key="2">
    <source>
        <dbReference type="Proteomes" id="UP000649799"/>
    </source>
</evidence>
<dbReference type="Proteomes" id="UP000649799">
    <property type="component" value="Unassembled WGS sequence"/>
</dbReference>